<name>A0A812ITK4_SYMPI</name>
<reference evidence="3" key="1">
    <citation type="submission" date="2021-02" db="EMBL/GenBank/DDBJ databases">
        <authorList>
            <person name="Dougan E. K."/>
            <person name="Rhodes N."/>
            <person name="Thang M."/>
            <person name="Chan C."/>
        </authorList>
    </citation>
    <scope>NUCLEOTIDE SEQUENCE</scope>
</reference>
<proteinExistence type="predicted"/>
<sequence length="410" mass="45462">MSSVRPLLVTESDAEGILNDTSQEPAKTDETDVVKPVPTGESDFSAAAAYRTRSMASDVSSASGVKVKKSFRRLWSIVQDRVSTFPMQQHTGDGLILAMVRTRDQMFSDTVYTEDTTHEVLQLVLVLWLHAASLILQYGLTYHLYFTTVDGLAAPFSSGITDKLQAILHALGHEPPLPLSEEDPVQKDALDLCMKQHSLGLTHLMVLSLWGARMVAEVSELLNSGTILSLIAEPAAVGFQFLEERTDDGKMLVANMSLMMKIACIVLVIIPKLVCTSFLMWTGGKMFMLTHTMGSLIIPLLTLTYILQIPAILFSGFSSFKFKEKVQLTLYQYRVALCYNSPNCQMWGLTVIKAAATFCYVFFIYVLAFGDVTEYRNLCSRYLTIFPAGRCSFRCQLGLTSPEHMHNGAS</sequence>
<feature type="region of interest" description="Disordered" evidence="1">
    <location>
        <begin position="1"/>
        <end position="39"/>
    </location>
</feature>
<dbReference type="Proteomes" id="UP000649617">
    <property type="component" value="Unassembled WGS sequence"/>
</dbReference>
<evidence type="ECO:0000313" key="3">
    <source>
        <dbReference type="EMBL" id="CAE7180084.1"/>
    </source>
</evidence>
<dbReference type="AlphaFoldDB" id="A0A812ITK4"/>
<accession>A0A812ITK4</accession>
<feature type="transmembrane region" description="Helical" evidence="2">
    <location>
        <begin position="347"/>
        <end position="368"/>
    </location>
</feature>
<keyword evidence="4" id="KW-1185">Reference proteome</keyword>
<dbReference type="OrthoDB" id="437049at2759"/>
<comment type="caution">
    <text evidence="3">The sequence shown here is derived from an EMBL/GenBank/DDBJ whole genome shotgun (WGS) entry which is preliminary data.</text>
</comment>
<evidence type="ECO:0000256" key="2">
    <source>
        <dbReference type="SAM" id="Phobius"/>
    </source>
</evidence>
<keyword evidence="2" id="KW-0812">Transmembrane</keyword>
<evidence type="ECO:0000256" key="1">
    <source>
        <dbReference type="SAM" id="MobiDB-lite"/>
    </source>
</evidence>
<keyword evidence="2" id="KW-0472">Membrane</keyword>
<gene>
    <name evidence="3" type="primary">Ankrd39</name>
    <name evidence="3" type="ORF">SPIL2461_LOCUS1026</name>
</gene>
<protein>
    <submittedName>
        <fullName evidence="3">Ankrd39 protein</fullName>
    </submittedName>
</protein>
<organism evidence="3 4">
    <name type="scientific">Symbiodinium pilosum</name>
    <name type="common">Dinoflagellate</name>
    <dbReference type="NCBI Taxonomy" id="2952"/>
    <lineage>
        <taxon>Eukaryota</taxon>
        <taxon>Sar</taxon>
        <taxon>Alveolata</taxon>
        <taxon>Dinophyceae</taxon>
        <taxon>Suessiales</taxon>
        <taxon>Symbiodiniaceae</taxon>
        <taxon>Symbiodinium</taxon>
    </lineage>
</organism>
<feature type="transmembrane region" description="Helical" evidence="2">
    <location>
        <begin position="293"/>
        <end position="317"/>
    </location>
</feature>
<feature type="transmembrane region" description="Helical" evidence="2">
    <location>
        <begin position="258"/>
        <end position="281"/>
    </location>
</feature>
<evidence type="ECO:0000313" key="4">
    <source>
        <dbReference type="Proteomes" id="UP000649617"/>
    </source>
</evidence>
<keyword evidence="2" id="KW-1133">Transmembrane helix</keyword>
<dbReference type="EMBL" id="CAJNIZ010000991">
    <property type="protein sequence ID" value="CAE7180084.1"/>
    <property type="molecule type" value="Genomic_DNA"/>
</dbReference>